<dbReference type="Pfam" id="PF17808">
    <property type="entry name" value="fn3_PAP"/>
    <property type="match status" value="1"/>
</dbReference>
<dbReference type="InterPro" id="IPR015914">
    <property type="entry name" value="PAPs_N"/>
</dbReference>
<dbReference type="GO" id="GO:0003993">
    <property type="term" value="F:acid phosphatase activity"/>
    <property type="evidence" value="ECO:0007669"/>
    <property type="project" value="UniProtKB-EC"/>
</dbReference>
<evidence type="ECO:0000259" key="10">
    <source>
        <dbReference type="Pfam" id="PF17808"/>
    </source>
</evidence>
<evidence type="ECO:0000256" key="6">
    <source>
        <dbReference type="RuleBase" id="RU361203"/>
    </source>
</evidence>
<dbReference type="InterPro" id="IPR041792">
    <property type="entry name" value="MPP_PAP"/>
</dbReference>
<comment type="catalytic activity">
    <reaction evidence="6">
        <text>a phosphate monoester + H2O = an alcohol + phosphate</text>
        <dbReference type="Rhea" id="RHEA:15017"/>
        <dbReference type="ChEBI" id="CHEBI:15377"/>
        <dbReference type="ChEBI" id="CHEBI:30879"/>
        <dbReference type="ChEBI" id="CHEBI:43474"/>
        <dbReference type="ChEBI" id="CHEBI:67140"/>
        <dbReference type="EC" id="3.1.3.2"/>
    </reaction>
</comment>
<dbReference type="GO" id="GO:0046872">
    <property type="term" value="F:metal ion binding"/>
    <property type="evidence" value="ECO:0007669"/>
    <property type="project" value="InterPro"/>
</dbReference>
<dbReference type="PANTHER" id="PTHR45778">
    <property type="entry name" value="PURPLE ACID PHOSPHATASE-RELATED"/>
    <property type="match status" value="1"/>
</dbReference>
<dbReference type="CDD" id="cd00839">
    <property type="entry name" value="MPP_PAPs"/>
    <property type="match status" value="1"/>
</dbReference>
<feature type="domain" description="Purple acid phosphatase C-terminal" evidence="8">
    <location>
        <begin position="498"/>
        <end position="556"/>
    </location>
</feature>
<dbReference type="InterPro" id="IPR040974">
    <property type="entry name" value="Fn3_PAP"/>
</dbReference>
<dbReference type="EMBL" id="HACM01010957">
    <property type="protein sequence ID" value="CRZ11399.1"/>
    <property type="molecule type" value="Transcribed_RNA"/>
</dbReference>
<dbReference type="Pfam" id="PF00149">
    <property type="entry name" value="Metallophos"/>
    <property type="match status" value="1"/>
</dbReference>
<dbReference type="InterPro" id="IPR004843">
    <property type="entry name" value="Calcineurin-like_PHP"/>
</dbReference>
<feature type="domain" description="Purple acid phosphatase Fn3-like" evidence="10">
    <location>
        <begin position="55"/>
        <end position="148"/>
    </location>
</feature>
<dbReference type="AlphaFoldDB" id="A0A0H5RRQ3"/>
<feature type="signal peptide" evidence="6">
    <location>
        <begin position="1"/>
        <end position="22"/>
    </location>
</feature>
<dbReference type="EC" id="3.1.3.2" evidence="6"/>
<dbReference type="SUPFAM" id="SSF56300">
    <property type="entry name" value="Metallo-dependent phosphatases"/>
    <property type="match status" value="1"/>
</dbReference>
<feature type="domain" description="Purple acid phosphatase N-terminal" evidence="9">
    <location>
        <begin position="158"/>
        <end position="253"/>
    </location>
</feature>
<evidence type="ECO:0000259" key="7">
    <source>
        <dbReference type="Pfam" id="PF00149"/>
    </source>
</evidence>
<keyword evidence="3" id="KW-0964">Secreted</keyword>
<dbReference type="PANTHER" id="PTHR45778:SF3">
    <property type="entry name" value="PURPLE ACID PHOSPHATASE"/>
    <property type="match status" value="1"/>
</dbReference>
<name>A0A0H5RRQ3_9EUKA</name>
<evidence type="ECO:0000313" key="11">
    <source>
        <dbReference type="EMBL" id="CRZ11399.1"/>
    </source>
</evidence>
<sequence>TGMALWVLGLVAVCCWPMAAVAGNSRNALLGTRYRVDLGSGGVSISTNWTVLERSGDWITVSWENVDHPDPDDWMALFAPANASASPHDHAPIKYRFANESESHLCCGRGSLSFSIVNVRGDFSFAFLRGGLRNATVSARSAPLSFANVDEPLSPRWSFGPVAGSFRLSWSSGGAAGPLVQWGRRSGEYLQTTTAQTTTYDRGDMCGPPASTIGWFDPGAIHHAVLFDLPYSQKVFYRFGSFTGGFSQEYVFQSPPGPGKATRLLAYGDMGVGHVDQSSSGYFTEPMALATMSRIMSSPYRADAVLHIGDISYAQGFISQWDYFLQQIAPIASTMPYQVAIGNHERDCVNCGSFFEVDDCGGECGVPYSKLFPTPNDVPDQHWYSFDIGSVHVVVLSTEADFRRGSAQWSFLRSDLASVDRSRTPWVIVSGHRPMYIDSTYDSGDTSDIVVARLLRQHLEPMFHEHGVDLAIWGHNHSYQRTCHVLNETCFDGEGAKAPVHVVVGTAGFSLTANRNAISPKWLKTRRDEFGYLQISASKDYLDVEFIVDATGEIGDRIRINRHAIAVSSS</sequence>
<comment type="subcellular location">
    <subcellularLocation>
        <location evidence="1">Secreted</location>
    </subcellularLocation>
</comment>
<dbReference type="Gene3D" id="3.60.21.10">
    <property type="match status" value="1"/>
</dbReference>
<dbReference type="InterPro" id="IPR025733">
    <property type="entry name" value="PAPs_C"/>
</dbReference>
<proteinExistence type="inferred from homology"/>
<evidence type="ECO:0000259" key="9">
    <source>
        <dbReference type="Pfam" id="PF16656"/>
    </source>
</evidence>
<dbReference type="Gene3D" id="2.60.40.380">
    <property type="entry name" value="Purple acid phosphatase-like, N-terminal"/>
    <property type="match status" value="1"/>
</dbReference>
<dbReference type="InterPro" id="IPR029052">
    <property type="entry name" value="Metallo-depent_PP-like"/>
</dbReference>
<dbReference type="Pfam" id="PF14008">
    <property type="entry name" value="Metallophos_C"/>
    <property type="match status" value="1"/>
</dbReference>
<evidence type="ECO:0000256" key="3">
    <source>
        <dbReference type="ARBA" id="ARBA00022525"/>
    </source>
</evidence>
<evidence type="ECO:0000256" key="5">
    <source>
        <dbReference type="ARBA" id="ARBA00023180"/>
    </source>
</evidence>
<feature type="non-terminal residue" evidence="11">
    <location>
        <position position="1"/>
    </location>
</feature>
<dbReference type="SUPFAM" id="SSF49363">
    <property type="entry name" value="Purple acid phosphatase, N-terminal domain"/>
    <property type="match status" value="1"/>
</dbReference>
<accession>A0A0H5RRQ3</accession>
<evidence type="ECO:0000256" key="1">
    <source>
        <dbReference type="ARBA" id="ARBA00004613"/>
    </source>
</evidence>
<feature type="chain" id="PRO_5005119027" description="Purple acid phosphatase" evidence="6">
    <location>
        <begin position="23"/>
        <end position="570"/>
    </location>
</feature>
<keyword evidence="6" id="KW-0378">Hydrolase</keyword>
<reference evidence="11" key="1">
    <citation type="submission" date="2015-04" db="EMBL/GenBank/DDBJ databases">
        <title>The genome sequence of the plant pathogenic Rhizarian Plasmodiophora brassicae reveals insights in its biotrophic life cycle and the origin of chitin synthesis.</title>
        <authorList>
            <person name="Schwelm A."/>
            <person name="Fogelqvist J."/>
            <person name="Knaust A."/>
            <person name="Julke S."/>
            <person name="Lilja T."/>
            <person name="Dhandapani V."/>
            <person name="Bonilla-Rosso G."/>
            <person name="Karlsson M."/>
            <person name="Shevchenko A."/>
            <person name="Choi S.R."/>
            <person name="Kim H.G."/>
            <person name="Park J.Y."/>
            <person name="Lim Y.P."/>
            <person name="Ludwig-Muller J."/>
            <person name="Dixelius C."/>
        </authorList>
    </citation>
    <scope>NUCLEOTIDE SEQUENCE</scope>
    <source>
        <tissue evidence="11">Potato root galls</tissue>
    </source>
</reference>
<keyword evidence="4 6" id="KW-0732">Signal</keyword>
<dbReference type="GO" id="GO:0005576">
    <property type="term" value="C:extracellular region"/>
    <property type="evidence" value="ECO:0007669"/>
    <property type="project" value="UniProtKB-SubCell"/>
</dbReference>
<evidence type="ECO:0000259" key="8">
    <source>
        <dbReference type="Pfam" id="PF14008"/>
    </source>
</evidence>
<organism evidence="11">
    <name type="scientific">Spongospora subterranea</name>
    <dbReference type="NCBI Taxonomy" id="70186"/>
    <lineage>
        <taxon>Eukaryota</taxon>
        <taxon>Sar</taxon>
        <taxon>Rhizaria</taxon>
        <taxon>Endomyxa</taxon>
        <taxon>Phytomyxea</taxon>
        <taxon>Plasmodiophorida</taxon>
        <taxon>Plasmodiophoridae</taxon>
        <taxon>Spongospora</taxon>
    </lineage>
</organism>
<comment type="subunit">
    <text evidence="2">Homodimer.</text>
</comment>
<dbReference type="Pfam" id="PF16656">
    <property type="entry name" value="Pur_ac_phosph_N"/>
    <property type="match status" value="1"/>
</dbReference>
<evidence type="ECO:0000256" key="4">
    <source>
        <dbReference type="ARBA" id="ARBA00022729"/>
    </source>
</evidence>
<evidence type="ECO:0000256" key="2">
    <source>
        <dbReference type="ARBA" id="ARBA00011738"/>
    </source>
</evidence>
<feature type="domain" description="Calcineurin-like phosphoesterase" evidence="7">
    <location>
        <begin position="263"/>
        <end position="479"/>
    </location>
</feature>
<dbReference type="InterPro" id="IPR008963">
    <property type="entry name" value="Purple_acid_Pase-like_N"/>
</dbReference>
<comment type="similarity">
    <text evidence="6">Belongs to the metallophosphoesterase superfamily. Purple acid phosphatase family.</text>
</comment>
<keyword evidence="5" id="KW-0325">Glycoprotein</keyword>
<protein>
    <recommendedName>
        <fullName evidence="6">Purple acid phosphatase</fullName>
        <ecNumber evidence="6">3.1.3.2</ecNumber>
    </recommendedName>
</protein>